<gene>
    <name evidence="1" type="ORF">JCM19239_2728</name>
</gene>
<reference evidence="2" key="1">
    <citation type="submission" date="2014-09" db="EMBL/GenBank/DDBJ databases">
        <title>Vibrio variabilis JCM 19239. (C206) whole genome shotgun sequence.</title>
        <authorList>
            <person name="Sawabe T."/>
            <person name="Meirelles P."/>
            <person name="Nakanishi M."/>
            <person name="Sayaka M."/>
            <person name="Hattori M."/>
            <person name="Ohkuma M."/>
        </authorList>
    </citation>
    <scope>NUCLEOTIDE SEQUENCE [LARGE SCALE GENOMIC DNA]</scope>
    <source>
        <strain evidence="2">JCM 19239</strain>
    </source>
</reference>
<dbReference type="Proteomes" id="UP000029223">
    <property type="component" value="Unassembled WGS sequence"/>
</dbReference>
<comment type="caution">
    <text evidence="1">The sequence shown here is derived from an EMBL/GenBank/DDBJ whole genome shotgun (WGS) entry which is preliminary data.</text>
</comment>
<name>A0ABQ0JQL9_9VIBR</name>
<evidence type="ECO:0000313" key="1">
    <source>
        <dbReference type="EMBL" id="GAL31060.1"/>
    </source>
</evidence>
<organism evidence="1 2">
    <name type="scientific">Vibrio variabilis</name>
    <dbReference type="NCBI Taxonomy" id="990271"/>
    <lineage>
        <taxon>Bacteria</taxon>
        <taxon>Pseudomonadati</taxon>
        <taxon>Pseudomonadota</taxon>
        <taxon>Gammaproteobacteria</taxon>
        <taxon>Vibrionales</taxon>
        <taxon>Vibrionaceae</taxon>
        <taxon>Vibrio</taxon>
    </lineage>
</organism>
<sequence length="43" mass="4802">MTYSEKIVPAYSSPEITNNGETCGEDGFADNARVMREYAQSLR</sequence>
<keyword evidence="2" id="KW-1185">Reference proteome</keyword>
<reference evidence="2" key="2">
    <citation type="submission" date="2014-09" db="EMBL/GenBank/DDBJ databases">
        <authorList>
            <consortium name="NBRP consortium"/>
            <person name="Sawabe T."/>
            <person name="Meirelles P."/>
            <person name="Nakanishi M."/>
            <person name="Sayaka M."/>
            <person name="Hattori M."/>
            <person name="Ohkuma M."/>
        </authorList>
    </citation>
    <scope>NUCLEOTIDE SEQUENCE [LARGE SCALE GENOMIC DNA]</scope>
    <source>
        <strain evidence="2">JCM 19239</strain>
    </source>
</reference>
<protein>
    <submittedName>
        <fullName evidence="1">Uncharacterized protein</fullName>
    </submittedName>
</protein>
<dbReference type="EMBL" id="BBMS01000128">
    <property type="protein sequence ID" value="GAL31060.1"/>
    <property type="molecule type" value="Genomic_DNA"/>
</dbReference>
<evidence type="ECO:0000313" key="2">
    <source>
        <dbReference type="Proteomes" id="UP000029223"/>
    </source>
</evidence>
<accession>A0ABQ0JQL9</accession>
<proteinExistence type="predicted"/>